<proteinExistence type="predicted"/>
<sequence>MPRNLSKNRIPFQPETKLGHSYKVCVDFIGNKLKELCLHWF</sequence>
<dbReference type="AlphaFoldDB" id="A0A2P2QBH4"/>
<dbReference type="EMBL" id="GGEC01083858">
    <property type="protein sequence ID" value="MBX64342.1"/>
    <property type="molecule type" value="Transcribed_RNA"/>
</dbReference>
<name>A0A2P2QBH4_RHIMU</name>
<accession>A0A2P2QBH4</accession>
<reference evidence="1" key="1">
    <citation type="submission" date="2018-02" db="EMBL/GenBank/DDBJ databases">
        <title>Rhizophora mucronata_Transcriptome.</title>
        <authorList>
            <person name="Meera S.P."/>
            <person name="Sreeshan A."/>
            <person name="Augustine A."/>
        </authorList>
    </citation>
    <scope>NUCLEOTIDE SEQUENCE</scope>
    <source>
        <tissue evidence="1">Leaf</tissue>
    </source>
</reference>
<organism evidence="1">
    <name type="scientific">Rhizophora mucronata</name>
    <name type="common">Asiatic mangrove</name>
    <dbReference type="NCBI Taxonomy" id="61149"/>
    <lineage>
        <taxon>Eukaryota</taxon>
        <taxon>Viridiplantae</taxon>
        <taxon>Streptophyta</taxon>
        <taxon>Embryophyta</taxon>
        <taxon>Tracheophyta</taxon>
        <taxon>Spermatophyta</taxon>
        <taxon>Magnoliopsida</taxon>
        <taxon>eudicotyledons</taxon>
        <taxon>Gunneridae</taxon>
        <taxon>Pentapetalae</taxon>
        <taxon>rosids</taxon>
        <taxon>fabids</taxon>
        <taxon>Malpighiales</taxon>
        <taxon>Rhizophoraceae</taxon>
        <taxon>Rhizophora</taxon>
    </lineage>
</organism>
<evidence type="ECO:0000313" key="1">
    <source>
        <dbReference type="EMBL" id="MBX64342.1"/>
    </source>
</evidence>
<protein>
    <submittedName>
        <fullName evidence="1">Uncharacterized protein</fullName>
    </submittedName>
</protein>